<organism evidence="1 2">
    <name type="scientific">Cyclobacterium xiamenense</name>
    <dbReference type="NCBI Taxonomy" id="1297121"/>
    <lineage>
        <taxon>Bacteria</taxon>
        <taxon>Pseudomonadati</taxon>
        <taxon>Bacteroidota</taxon>
        <taxon>Cytophagia</taxon>
        <taxon>Cytophagales</taxon>
        <taxon>Cyclobacteriaceae</taxon>
        <taxon>Cyclobacterium</taxon>
    </lineage>
</organism>
<reference evidence="2" key="1">
    <citation type="submission" date="2016-10" db="EMBL/GenBank/DDBJ databases">
        <authorList>
            <person name="Varghese N."/>
            <person name="Submissions S."/>
        </authorList>
    </citation>
    <scope>NUCLEOTIDE SEQUENCE [LARGE SCALE GENOMIC DNA]</scope>
    <source>
        <strain evidence="2">IBRC-M 10761</strain>
    </source>
</reference>
<dbReference type="EMBL" id="FNZH01000006">
    <property type="protein sequence ID" value="SEJ61072.1"/>
    <property type="molecule type" value="Genomic_DNA"/>
</dbReference>
<name>A0A1H7AG74_9BACT</name>
<sequence length="81" mass="8843">MVFEQFFTALTHVLGKKSHGFNLTASDVNTAAFYPVDYGAGASNKSAVRSLQRKAAVNQFCKESRHGRFRTGKPNGSTNAF</sequence>
<evidence type="ECO:0000313" key="1">
    <source>
        <dbReference type="EMBL" id="SEJ61072.1"/>
    </source>
</evidence>
<keyword evidence="2" id="KW-1185">Reference proteome</keyword>
<protein>
    <submittedName>
        <fullName evidence="1">Uncharacterized protein</fullName>
    </submittedName>
</protein>
<dbReference type="Proteomes" id="UP000199403">
    <property type="component" value="Unassembled WGS sequence"/>
</dbReference>
<gene>
    <name evidence="1" type="ORF">SAMN05192553_10657</name>
</gene>
<evidence type="ECO:0000313" key="2">
    <source>
        <dbReference type="Proteomes" id="UP000199403"/>
    </source>
</evidence>
<accession>A0A1H7AG74</accession>
<dbReference type="AlphaFoldDB" id="A0A1H7AG74"/>
<proteinExistence type="predicted"/>